<evidence type="ECO:0000256" key="1">
    <source>
        <dbReference type="SAM" id="Phobius"/>
    </source>
</evidence>
<gene>
    <name evidence="2" type="ORF">METZ01_LOCUS189780</name>
</gene>
<dbReference type="GO" id="GO:0140359">
    <property type="term" value="F:ABC-type transporter activity"/>
    <property type="evidence" value="ECO:0007669"/>
    <property type="project" value="InterPro"/>
</dbReference>
<dbReference type="PANTHER" id="PTHR37305:SF1">
    <property type="entry name" value="MEMBRANE PROTEIN"/>
    <property type="match status" value="1"/>
</dbReference>
<proteinExistence type="predicted"/>
<organism evidence="2">
    <name type="scientific">marine metagenome</name>
    <dbReference type="NCBI Taxonomy" id="408172"/>
    <lineage>
        <taxon>unclassified sequences</taxon>
        <taxon>metagenomes</taxon>
        <taxon>ecological metagenomes</taxon>
    </lineage>
</organism>
<accession>A0A382DEI8</accession>
<keyword evidence="1" id="KW-1133">Transmembrane helix</keyword>
<feature type="transmembrane region" description="Helical" evidence="1">
    <location>
        <begin position="151"/>
        <end position="179"/>
    </location>
</feature>
<dbReference type="PANTHER" id="PTHR37305">
    <property type="entry name" value="INTEGRAL MEMBRANE PROTEIN-RELATED"/>
    <property type="match status" value="1"/>
</dbReference>
<feature type="non-terminal residue" evidence="2">
    <location>
        <position position="1"/>
    </location>
</feature>
<keyword evidence="1" id="KW-0472">Membrane</keyword>
<dbReference type="Pfam" id="PF12679">
    <property type="entry name" value="ABC2_membrane_2"/>
    <property type="match status" value="1"/>
</dbReference>
<evidence type="ECO:0000313" key="2">
    <source>
        <dbReference type="EMBL" id="SVB36926.1"/>
    </source>
</evidence>
<keyword evidence="1" id="KW-0812">Transmembrane</keyword>
<feature type="transmembrane region" description="Helical" evidence="1">
    <location>
        <begin position="112"/>
        <end position="130"/>
    </location>
</feature>
<dbReference type="EMBL" id="UINC01039037">
    <property type="protein sequence ID" value="SVB36926.1"/>
    <property type="molecule type" value="Genomic_DNA"/>
</dbReference>
<protein>
    <submittedName>
        <fullName evidence="2">Uncharacterized protein</fullName>
    </submittedName>
</protein>
<sequence>VAILVSQAFLWGFYTVYHITDGEGTNTFISDYQYTGEAASIEITCSDLLDGRLKERIQPLSKDERLIVQGEIDEWGPEVCSDYASESDKLFLFVMPVSILGSLILMFMTGLIYILVIILSASVLGSEYGWGTLRTVLTKGMGRWQILSAKLVLCVLIAAGWLVVIAMANIVSSIIAGIIPTNEGISFIALPEGATWGSVLSTMIKFLGKAIYATVPYICLGACLVVLTQSTAQGISLSIVVYIAEAMVVPPLLAISEKLEKVSEGLLSSNVSEWMSLGQSEAEVILKGAEQPDTTRAFFVILAYSVGMVAVSLWIFQRRDVSGAKGE</sequence>
<feature type="transmembrane region" description="Helical" evidence="1">
    <location>
        <begin position="235"/>
        <end position="255"/>
    </location>
</feature>
<feature type="transmembrane region" description="Helical" evidence="1">
    <location>
        <begin position="210"/>
        <end position="228"/>
    </location>
</feature>
<dbReference type="GO" id="GO:0005886">
    <property type="term" value="C:plasma membrane"/>
    <property type="evidence" value="ECO:0007669"/>
    <property type="project" value="UniProtKB-SubCell"/>
</dbReference>
<name>A0A382DEI8_9ZZZZ</name>
<dbReference type="AlphaFoldDB" id="A0A382DEI8"/>
<feature type="transmembrane region" description="Helical" evidence="1">
    <location>
        <begin position="297"/>
        <end position="316"/>
    </location>
</feature>
<reference evidence="2" key="1">
    <citation type="submission" date="2018-05" db="EMBL/GenBank/DDBJ databases">
        <authorList>
            <person name="Lanie J.A."/>
            <person name="Ng W.-L."/>
            <person name="Kazmierczak K.M."/>
            <person name="Andrzejewski T.M."/>
            <person name="Davidsen T.M."/>
            <person name="Wayne K.J."/>
            <person name="Tettelin H."/>
            <person name="Glass J.I."/>
            <person name="Rusch D."/>
            <person name="Podicherti R."/>
            <person name="Tsui H.-C.T."/>
            <person name="Winkler M.E."/>
        </authorList>
    </citation>
    <scope>NUCLEOTIDE SEQUENCE</scope>
</reference>